<evidence type="ECO:0000256" key="1">
    <source>
        <dbReference type="ARBA" id="ARBA00022737"/>
    </source>
</evidence>
<dbReference type="SUPFAM" id="SSF81923">
    <property type="entry name" value="Double Clp-N motif"/>
    <property type="match status" value="1"/>
</dbReference>
<dbReference type="InterPro" id="IPR003959">
    <property type="entry name" value="ATPase_AAA_core"/>
</dbReference>
<organism evidence="6 7">
    <name type="scientific">Amedibacillus dolichus DSM 3991</name>
    <dbReference type="NCBI Taxonomy" id="428127"/>
    <lineage>
        <taxon>Bacteria</taxon>
        <taxon>Bacillati</taxon>
        <taxon>Bacillota</taxon>
        <taxon>Erysipelotrichia</taxon>
        <taxon>Erysipelotrichales</taxon>
        <taxon>Erysipelotrichaceae</taxon>
        <taxon>Amedibacillus</taxon>
    </lineage>
</organism>
<dbReference type="STRING" id="428127.EUBDOL_02134"/>
<dbReference type="SMART" id="SM00382">
    <property type="entry name" value="AAA"/>
    <property type="match status" value="1"/>
</dbReference>
<dbReference type="GO" id="GO:0005524">
    <property type="term" value="F:ATP binding"/>
    <property type="evidence" value="ECO:0007669"/>
    <property type="project" value="UniProtKB-KW"/>
</dbReference>
<dbReference type="Gene3D" id="1.10.8.60">
    <property type="match status" value="1"/>
</dbReference>
<evidence type="ECO:0000256" key="4">
    <source>
        <dbReference type="PROSITE-ProRule" id="PRU01251"/>
    </source>
</evidence>
<reference evidence="6 7" key="1">
    <citation type="submission" date="2007-09" db="EMBL/GenBank/DDBJ databases">
        <title>Draft genome sequence of Eubacterium dolichum (DSM 3991).</title>
        <authorList>
            <person name="Sudarsanam P."/>
            <person name="Ley R."/>
            <person name="Guruge J."/>
            <person name="Turnbaugh P.J."/>
            <person name="Mahowald M."/>
            <person name="Liep D."/>
            <person name="Gordon J."/>
        </authorList>
    </citation>
    <scope>NUCLEOTIDE SEQUENCE [LARGE SCALE GENOMIC DNA]</scope>
    <source>
        <strain evidence="6 7">DSM 3991</strain>
    </source>
</reference>
<dbReference type="GO" id="GO:0034605">
    <property type="term" value="P:cellular response to heat"/>
    <property type="evidence" value="ECO:0007669"/>
    <property type="project" value="TreeGrafter"/>
</dbReference>
<feature type="domain" description="Clp R" evidence="5">
    <location>
        <begin position="30"/>
        <end position="173"/>
    </location>
</feature>
<dbReference type="PANTHER" id="PTHR11638">
    <property type="entry name" value="ATP-DEPENDENT CLP PROTEASE"/>
    <property type="match status" value="1"/>
</dbReference>
<evidence type="ECO:0000256" key="3">
    <source>
        <dbReference type="ARBA" id="ARBA00022840"/>
    </source>
</evidence>
<dbReference type="AlphaFoldDB" id="A8RF26"/>
<dbReference type="InterPro" id="IPR041546">
    <property type="entry name" value="ClpA/ClpB_AAA_lid"/>
</dbReference>
<keyword evidence="1 4" id="KW-0677">Repeat</keyword>
<dbReference type="eggNOG" id="COG0542">
    <property type="taxonomic scope" value="Bacteria"/>
</dbReference>
<name>A8RF26_9FIRM</name>
<dbReference type="Pfam" id="PF00004">
    <property type="entry name" value="AAA"/>
    <property type="match status" value="1"/>
</dbReference>
<evidence type="ECO:0000313" key="7">
    <source>
        <dbReference type="Proteomes" id="UP000004090"/>
    </source>
</evidence>
<dbReference type="InterPro" id="IPR003593">
    <property type="entry name" value="AAA+_ATPase"/>
</dbReference>
<dbReference type="GO" id="GO:0005737">
    <property type="term" value="C:cytoplasm"/>
    <property type="evidence" value="ECO:0007669"/>
    <property type="project" value="TreeGrafter"/>
</dbReference>
<dbReference type="PROSITE" id="PS51903">
    <property type="entry name" value="CLP_R"/>
    <property type="match status" value="1"/>
</dbReference>
<evidence type="ECO:0000313" key="6">
    <source>
        <dbReference type="EMBL" id="EDP10120.1"/>
    </source>
</evidence>
<dbReference type="PANTHER" id="PTHR11638:SF18">
    <property type="entry name" value="HEAT SHOCK PROTEIN 104"/>
    <property type="match status" value="1"/>
</dbReference>
<protein>
    <submittedName>
        <fullName evidence="6">ATPase, AAA family</fullName>
    </submittedName>
</protein>
<dbReference type="Gene3D" id="3.40.50.300">
    <property type="entry name" value="P-loop containing nucleotide triphosphate hydrolases"/>
    <property type="match status" value="2"/>
</dbReference>
<dbReference type="InterPro" id="IPR050130">
    <property type="entry name" value="ClpA_ClpB"/>
</dbReference>
<dbReference type="SUPFAM" id="SSF52540">
    <property type="entry name" value="P-loop containing nucleoside triphosphate hydrolases"/>
    <property type="match status" value="2"/>
</dbReference>
<accession>A8RF26</accession>
<keyword evidence="3" id="KW-0067">ATP-binding</keyword>
<gene>
    <name evidence="6" type="ORF">EUBDOL_02134</name>
</gene>
<comment type="caution">
    <text evidence="6">The sequence shown here is derived from an EMBL/GenBank/DDBJ whole genome shotgun (WGS) entry which is preliminary data.</text>
</comment>
<evidence type="ECO:0000259" key="5">
    <source>
        <dbReference type="PROSITE" id="PS51903"/>
    </source>
</evidence>
<dbReference type="Pfam" id="PF02861">
    <property type="entry name" value="Clp_N"/>
    <property type="match status" value="1"/>
</dbReference>
<reference evidence="6 7" key="2">
    <citation type="submission" date="2007-09" db="EMBL/GenBank/DDBJ databases">
        <authorList>
            <person name="Fulton L."/>
            <person name="Clifton S."/>
            <person name="Fulton B."/>
            <person name="Xu J."/>
            <person name="Minx P."/>
            <person name="Pepin K.H."/>
            <person name="Johnson M."/>
            <person name="Thiruvilangam P."/>
            <person name="Bhonagiri V."/>
            <person name="Nash W.E."/>
            <person name="Mardis E.R."/>
            <person name="Wilson R.K."/>
        </authorList>
    </citation>
    <scope>NUCLEOTIDE SEQUENCE [LARGE SCALE GENOMIC DNA]</scope>
    <source>
        <strain evidence="6 7">DSM 3991</strain>
    </source>
</reference>
<dbReference type="InterPro" id="IPR036628">
    <property type="entry name" value="Clp_N_dom_sf"/>
</dbReference>
<dbReference type="Gene3D" id="1.10.1780.10">
    <property type="entry name" value="Clp, N-terminal domain"/>
    <property type="match status" value="1"/>
</dbReference>
<dbReference type="HOGENOM" id="CLU_005070_4_1_9"/>
<proteinExistence type="predicted"/>
<keyword evidence="2" id="KW-0547">Nucleotide-binding</keyword>
<dbReference type="InterPro" id="IPR004176">
    <property type="entry name" value="Clp_R_N"/>
</dbReference>
<sequence>MHSIQGEKDILTNVAGVHHILSMSKDGDFMEYRMDQQVKALLECAKQEARDMGNNYIGSEHILLALMKDIHTPLSRILSSQGMYYFQLKEDLMILFGLKDQSIGEIQMTQIVENMMGAAEKLAEERNQRQLSVEVVSIALLKSGSCVANEILHRYDLDEEVLLLQLENGLISELDKYSELRNLNRTEGYADIVGRKEELDFMVSVLLRKDKANPLLVGEAGVGKTALVEQLARDIRYKKIKGLEDTQIYELNLNALVAGTKYRGDFEEKLQKIIRLLQKYPEVILFIDEIHQMIGAGKSEGSIDVASVLKPYLARGSIRCIGATTLEEYEKYIEKDRALERRFQIIHIQEPSLEQVYTMLEAKQKEYESFHHVSVCEEALRCIVHYCNCYIPQRKFPDKAIDVLDLACVETKKQQQTNVDKIMIQKVIEQLTDIPLVSYNRFHYVKEELQKRVIGQSTVVAKLLKQLAWIEQGVLTDKPLGVWLFLGNAHVGKEYVIDVFNRCYFHCEERVEINAIGMEGTLEHALVKLRRKPYSLVQISNLHLANEATLLFFQQAFQKGYIWHGNQKVDLRHSIVILQGDFDITQENILHFQPQDPYIGLKKCLGEAFLEVIDEIFLFADLQVEDKIQIVKEIVRKWNIPLQDTILKESVKRTKTIDEAIQLLKSKWIDNFGEAHINEKNT</sequence>
<dbReference type="EMBL" id="ABAW02000025">
    <property type="protein sequence ID" value="EDP10120.1"/>
    <property type="molecule type" value="Genomic_DNA"/>
</dbReference>
<evidence type="ECO:0000256" key="2">
    <source>
        <dbReference type="ARBA" id="ARBA00022741"/>
    </source>
</evidence>
<dbReference type="Proteomes" id="UP000004090">
    <property type="component" value="Unassembled WGS sequence"/>
</dbReference>
<dbReference type="CDD" id="cd00009">
    <property type="entry name" value="AAA"/>
    <property type="match status" value="1"/>
</dbReference>
<dbReference type="InterPro" id="IPR027417">
    <property type="entry name" value="P-loop_NTPase"/>
</dbReference>
<dbReference type="Pfam" id="PF17871">
    <property type="entry name" value="AAA_lid_9"/>
    <property type="match status" value="1"/>
</dbReference>
<dbReference type="GO" id="GO:0016887">
    <property type="term" value="F:ATP hydrolysis activity"/>
    <property type="evidence" value="ECO:0007669"/>
    <property type="project" value="InterPro"/>
</dbReference>